<evidence type="ECO:0000256" key="2">
    <source>
        <dbReference type="ARBA" id="ARBA00023027"/>
    </source>
</evidence>
<dbReference type="InterPro" id="IPR017476">
    <property type="entry name" value="UDP-Glc/GDP-Man"/>
</dbReference>
<dbReference type="SUPFAM" id="SSF51735">
    <property type="entry name" value="NAD(P)-binding Rossmann-fold domains"/>
    <property type="match status" value="1"/>
</dbReference>
<keyword evidence="1" id="KW-0560">Oxidoreductase</keyword>
<reference evidence="5 6" key="1">
    <citation type="submission" date="2012-12" db="EMBL/GenBank/DDBJ databases">
        <title>Novel taxa of Listeriaceae from agricultural environments in the United States.</title>
        <authorList>
            <person name="den Bakker H.C."/>
            <person name="Allred A."/>
            <person name="Warchocki S."/>
            <person name="Wright E.M."/>
            <person name="Burrell A."/>
            <person name="Nightingale K.K."/>
            <person name="Kephart D."/>
            <person name="Wiedmann M."/>
        </authorList>
    </citation>
    <scope>NUCLEOTIDE SEQUENCE [LARGE SCALE GENOMIC DNA]</scope>
    <source>
        <strain evidence="5 6">FSL F6-1183</strain>
    </source>
</reference>
<dbReference type="InterPro" id="IPR014026">
    <property type="entry name" value="UDP-Glc/GDP-Man_DH_dimer"/>
</dbReference>
<dbReference type="AlphaFoldDB" id="A0A829R3H0"/>
<dbReference type="Gene3D" id="3.40.50.720">
    <property type="entry name" value="NAD(P)-binding Rossmann-like Domain"/>
    <property type="match status" value="2"/>
</dbReference>
<dbReference type="InterPro" id="IPR008927">
    <property type="entry name" value="6-PGluconate_DH-like_C_sf"/>
</dbReference>
<dbReference type="InterPro" id="IPR001732">
    <property type="entry name" value="UDP-Glc/GDP-Man_DH_N"/>
</dbReference>
<organism evidence="5 6">
    <name type="scientific">Listeria grayi FSL F6-1183</name>
    <dbReference type="NCBI Taxonomy" id="1265827"/>
    <lineage>
        <taxon>Bacteria</taxon>
        <taxon>Bacillati</taxon>
        <taxon>Bacillota</taxon>
        <taxon>Bacilli</taxon>
        <taxon>Bacillales</taxon>
        <taxon>Listeriaceae</taxon>
        <taxon>Listeria</taxon>
    </lineage>
</organism>
<dbReference type="GO" id="GO:0051287">
    <property type="term" value="F:NAD binding"/>
    <property type="evidence" value="ECO:0007669"/>
    <property type="project" value="InterPro"/>
</dbReference>
<dbReference type="PANTHER" id="PTHR43491:SF1">
    <property type="entry name" value="UDP-N-ACETYL-D-MANNOSAMINE DEHYDROGENASE"/>
    <property type="match status" value="1"/>
</dbReference>
<comment type="similarity">
    <text evidence="3">Belongs to the UDP-glucose/GDP-mannose dehydrogenase family.</text>
</comment>
<dbReference type="InterPro" id="IPR014027">
    <property type="entry name" value="UDP-Glc/GDP-Man_DH_C"/>
</dbReference>
<proteinExistence type="inferred from homology"/>
<dbReference type="PIRSF" id="PIRSF000124">
    <property type="entry name" value="UDPglc_GDPman_dh"/>
    <property type="match status" value="1"/>
</dbReference>
<accession>A0A829R3H0</accession>
<dbReference type="PIRSF" id="PIRSF500136">
    <property type="entry name" value="UDP_ManNAc_DH"/>
    <property type="match status" value="1"/>
</dbReference>
<dbReference type="SUPFAM" id="SSF48179">
    <property type="entry name" value="6-phosphogluconate dehydrogenase C-terminal domain-like"/>
    <property type="match status" value="1"/>
</dbReference>
<keyword evidence="2" id="KW-0520">NAD</keyword>
<sequence>MLKIPNTEITKELFEKITTKEMKIGIMGLGYVGLPLAMEFAEKDYSVIGIDIDAAKVDDLNEGKSHIIDVSLETVSKAINTGTFKATTDFSLISELDAISICVPTPLNKNQEPDTSYMEYAVSELLKYINKPILIVLESTTYPGTTRELFAKRFQAAGKQLDKDYFLCFSPERVDPGNLVYQTKQIPKVVGGITTASSAIAKKLYSTILDKVVVVSSPETAEMSKLIENTFRSINIAFMNEMALMCERMGLNIWEAIDAAATKPFGFMPFYPGPGVGGHCIPLDPMYLHWKGKQNKFFNRFIEMAQEINMNMPYKVVDKVQEAVNYAGKSLKNAKVLLVGASYKANINDVRESPTLEVYRILQEKDAIVSVQDPFVPSFVDSYNQSVSVIQAVEIDYSVYDCVVILTKHNNIDYDLVLKDSELIVDMRYVWKNKFSEKIFTIGGEVRGDEKL</sequence>
<evidence type="ECO:0000256" key="1">
    <source>
        <dbReference type="ARBA" id="ARBA00023002"/>
    </source>
</evidence>
<evidence type="ECO:0000313" key="5">
    <source>
        <dbReference type="EMBL" id="EUJ26549.1"/>
    </source>
</evidence>
<dbReference type="GO" id="GO:0016616">
    <property type="term" value="F:oxidoreductase activity, acting on the CH-OH group of donors, NAD or NADP as acceptor"/>
    <property type="evidence" value="ECO:0007669"/>
    <property type="project" value="InterPro"/>
</dbReference>
<name>A0A829R3H0_LISGR</name>
<comment type="caution">
    <text evidence="5">The sequence shown here is derived from an EMBL/GenBank/DDBJ whole genome shotgun (WGS) entry which is preliminary data.</text>
</comment>
<dbReference type="InterPro" id="IPR036291">
    <property type="entry name" value="NAD(P)-bd_dom_sf"/>
</dbReference>
<dbReference type="InterPro" id="IPR028359">
    <property type="entry name" value="UDP_ManNAc/GlcNAc_DH"/>
</dbReference>
<dbReference type="PANTHER" id="PTHR43491">
    <property type="entry name" value="UDP-N-ACETYL-D-MANNOSAMINE DEHYDROGENASE"/>
    <property type="match status" value="1"/>
</dbReference>
<gene>
    <name evidence="5" type="ORF">LMUR_12939</name>
</gene>
<dbReference type="EMBL" id="AODG01000016">
    <property type="protein sequence ID" value="EUJ26549.1"/>
    <property type="molecule type" value="Genomic_DNA"/>
</dbReference>
<dbReference type="GO" id="GO:0016628">
    <property type="term" value="F:oxidoreductase activity, acting on the CH-CH group of donors, NAD or NADP as acceptor"/>
    <property type="evidence" value="ECO:0007669"/>
    <property type="project" value="InterPro"/>
</dbReference>
<evidence type="ECO:0000259" key="4">
    <source>
        <dbReference type="SMART" id="SM00984"/>
    </source>
</evidence>
<dbReference type="InterPro" id="IPR036220">
    <property type="entry name" value="UDP-Glc/GDP-Man_DH_C_sf"/>
</dbReference>
<feature type="domain" description="UDP-glucose/GDP-mannose dehydrogenase C-terminal" evidence="4">
    <location>
        <begin position="337"/>
        <end position="433"/>
    </location>
</feature>
<protein>
    <submittedName>
        <fullName evidence="5">Putative NDP-sugar dehydrogenase</fullName>
    </submittedName>
</protein>
<dbReference type="Pfam" id="PF00984">
    <property type="entry name" value="UDPG_MGDP_dh"/>
    <property type="match status" value="1"/>
</dbReference>
<evidence type="ECO:0000256" key="3">
    <source>
        <dbReference type="PIRNR" id="PIRNR000124"/>
    </source>
</evidence>
<dbReference type="SUPFAM" id="SSF52413">
    <property type="entry name" value="UDP-glucose/GDP-mannose dehydrogenase C-terminal domain"/>
    <property type="match status" value="1"/>
</dbReference>
<dbReference type="SMART" id="SM00984">
    <property type="entry name" value="UDPG_MGDP_dh_C"/>
    <property type="match status" value="1"/>
</dbReference>
<evidence type="ECO:0000313" key="6">
    <source>
        <dbReference type="Proteomes" id="UP000019251"/>
    </source>
</evidence>
<dbReference type="Pfam" id="PF03721">
    <property type="entry name" value="UDPG_MGDP_dh_N"/>
    <property type="match status" value="1"/>
</dbReference>
<dbReference type="GO" id="GO:0000271">
    <property type="term" value="P:polysaccharide biosynthetic process"/>
    <property type="evidence" value="ECO:0007669"/>
    <property type="project" value="InterPro"/>
</dbReference>
<dbReference type="Proteomes" id="UP000019251">
    <property type="component" value="Unassembled WGS sequence"/>
</dbReference>
<dbReference type="RefSeq" id="WP_036107694.1">
    <property type="nucleotide sequence ID" value="NZ_AODG01000016.1"/>
</dbReference>
<dbReference type="Pfam" id="PF03720">
    <property type="entry name" value="UDPG_MGDP_dh_C"/>
    <property type="match status" value="1"/>
</dbReference>
<dbReference type="NCBIfam" id="TIGR03026">
    <property type="entry name" value="NDP-sugDHase"/>
    <property type="match status" value="1"/>
</dbReference>